<organism evidence="2 3">
    <name type="scientific">Actinomadura macrotermitis</name>
    <dbReference type="NCBI Taxonomy" id="2585200"/>
    <lineage>
        <taxon>Bacteria</taxon>
        <taxon>Bacillati</taxon>
        <taxon>Actinomycetota</taxon>
        <taxon>Actinomycetes</taxon>
        <taxon>Streptosporangiales</taxon>
        <taxon>Thermomonosporaceae</taxon>
        <taxon>Actinomadura</taxon>
    </lineage>
</organism>
<feature type="compositionally biased region" description="Basic and acidic residues" evidence="1">
    <location>
        <begin position="24"/>
        <end position="37"/>
    </location>
</feature>
<evidence type="ECO:0000313" key="2">
    <source>
        <dbReference type="EMBL" id="MQY04573.1"/>
    </source>
</evidence>
<name>A0A7K0BTQ2_9ACTN</name>
<gene>
    <name evidence="2" type="ORF">ACRB68_26280</name>
</gene>
<feature type="region of interest" description="Disordered" evidence="1">
    <location>
        <begin position="19"/>
        <end position="74"/>
    </location>
</feature>
<dbReference type="Proteomes" id="UP000487268">
    <property type="component" value="Unassembled WGS sequence"/>
</dbReference>
<proteinExistence type="predicted"/>
<comment type="caution">
    <text evidence="2">The sequence shown here is derived from an EMBL/GenBank/DDBJ whole genome shotgun (WGS) entry which is preliminary data.</text>
</comment>
<dbReference type="AlphaFoldDB" id="A0A7K0BTQ2"/>
<dbReference type="RefSeq" id="WP_153532779.1">
    <property type="nucleotide sequence ID" value="NZ_WEGH01000002.1"/>
</dbReference>
<sequence length="204" mass="20445">MRRELLGVAATLVAGSLVLTGCGGDDKKKPAAKKSEGDVTATAAPTERPDDKNAAPGPSDAPSDGPPTATALGPDGYGALKLGMSLDQAKATGLITVKKAAGGCTAFDLKAAPPAKGAVGGYVSAKLGVSSIFSTEEMRTPQGIGNGSTLAELKQAFPKVAKKANVMAAKVPDNPKAEYDFVLGEGGKTVDQVALVLPGQTCHN</sequence>
<accession>A0A7K0BTQ2</accession>
<keyword evidence="3" id="KW-1185">Reference proteome</keyword>
<dbReference type="OrthoDB" id="3695075at2"/>
<dbReference type="EMBL" id="WEGH01000002">
    <property type="protein sequence ID" value="MQY04573.1"/>
    <property type="molecule type" value="Genomic_DNA"/>
</dbReference>
<evidence type="ECO:0008006" key="4">
    <source>
        <dbReference type="Google" id="ProtNLM"/>
    </source>
</evidence>
<protein>
    <recommendedName>
        <fullName evidence="4">Lipoprotein</fullName>
    </recommendedName>
</protein>
<reference evidence="2 3" key="1">
    <citation type="submission" date="2019-10" db="EMBL/GenBank/DDBJ databases">
        <title>Actinomadura rubteroloni sp. nov. and Actinomadura macrotermitis sp. nov., isolated from the gut of fungus growing-termite Macrotermes natalensis.</title>
        <authorList>
            <person name="Benndorf R."/>
            <person name="Martin K."/>
            <person name="Kuefner M."/>
            <person name="De Beer W."/>
            <person name="Kaster A.-K."/>
            <person name="Vollmers J."/>
            <person name="Poulsen M."/>
            <person name="Beemelmanns C."/>
        </authorList>
    </citation>
    <scope>NUCLEOTIDE SEQUENCE [LARGE SCALE GENOMIC DNA]</scope>
    <source>
        <strain evidence="2 3">RB68</strain>
    </source>
</reference>
<evidence type="ECO:0000313" key="3">
    <source>
        <dbReference type="Proteomes" id="UP000487268"/>
    </source>
</evidence>
<feature type="compositionally biased region" description="Low complexity" evidence="1">
    <location>
        <begin position="54"/>
        <end position="67"/>
    </location>
</feature>
<dbReference type="PROSITE" id="PS51257">
    <property type="entry name" value="PROKAR_LIPOPROTEIN"/>
    <property type="match status" value="1"/>
</dbReference>
<evidence type="ECO:0000256" key="1">
    <source>
        <dbReference type="SAM" id="MobiDB-lite"/>
    </source>
</evidence>